<dbReference type="EMBL" id="JAFBXF010000017">
    <property type="protein sequence ID" value="MBM2419300.1"/>
    <property type="molecule type" value="Genomic_DNA"/>
</dbReference>
<dbReference type="AlphaFoldDB" id="A0A9Q2NVK2"/>
<keyword evidence="6" id="KW-1185">Reference proteome</keyword>
<sequence>MPDHVRLELILISILLPVVALFAFWYVPLSIDEPQGFGSDSEVSPRFAPYLLAILMAAAMIGRLLQLGVYKVRGMLETLPDDLEEIGSVEETKRGLVLNVVTSIYGFFLIPFIGFYAASFALVAYLVNRLGERRLWFIGLIGVGCILFTYLLFDELLNVRLPRGAIASFFKG</sequence>
<keyword evidence="1" id="KW-1133">Transmembrane helix</keyword>
<protein>
    <submittedName>
        <fullName evidence="3">Tripartite tricarboxylate transporter TctB family protein</fullName>
    </submittedName>
</protein>
<dbReference type="InterPro" id="IPR009936">
    <property type="entry name" value="DUF1468"/>
</dbReference>
<evidence type="ECO:0000313" key="5">
    <source>
        <dbReference type="Proteomes" id="UP000755667"/>
    </source>
</evidence>
<feature type="transmembrane region" description="Helical" evidence="1">
    <location>
        <begin position="47"/>
        <end position="65"/>
    </location>
</feature>
<evidence type="ECO:0000256" key="1">
    <source>
        <dbReference type="SAM" id="Phobius"/>
    </source>
</evidence>
<dbReference type="EMBL" id="JAFBXE010000017">
    <property type="protein sequence ID" value="MBM2414629.1"/>
    <property type="molecule type" value="Genomic_DNA"/>
</dbReference>
<gene>
    <name evidence="3" type="ORF">JQX41_20095</name>
    <name evidence="4" type="ORF">JQX48_20115</name>
</gene>
<feature type="transmembrane region" description="Helical" evidence="1">
    <location>
        <begin position="135"/>
        <end position="153"/>
    </location>
</feature>
<organism evidence="3 5">
    <name type="scientific">Marivita cryptomonadis</name>
    <dbReference type="NCBI Taxonomy" id="505252"/>
    <lineage>
        <taxon>Bacteria</taxon>
        <taxon>Pseudomonadati</taxon>
        <taxon>Pseudomonadota</taxon>
        <taxon>Alphaproteobacteria</taxon>
        <taxon>Rhodobacterales</taxon>
        <taxon>Roseobacteraceae</taxon>
        <taxon>Marivita</taxon>
    </lineage>
</organism>
<keyword evidence="1" id="KW-0472">Membrane</keyword>
<evidence type="ECO:0000313" key="4">
    <source>
        <dbReference type="EMBL" id="MBM2419300.1"/>
    </source>
</evidence>
<proteinExistence type="predicted"/>
<feature type="transmembrane region" description="Helical" evidence="1">
    <location>
        <begin position="96"/>
        <end position="123"/>
    </location>
</feature>
<feature type="transmembrane region" description="Helical" evidence="1">
    <location>
        <begin position="7"/>
        <end position="27"/>
    </location>
</feature>
<keyword evidence="1" id="KW-0812">Transmembrane</keyword>
<feature type="domain" description="DUF1468" evidence="2">
    <location>
        <begin position="12"/>
        <end position="162"/>
    </location>
</feature>
<evidence type="ECO:0000259" key="2">
    <source>
        <dbReference type="Pfam" id="PF07331"/>
    </source>
</evidence>
<accession>A0A9Q2NVK2</accession>
<name>A0A9Q2NVK2_9RHOB</name>
<comment type="caution">
    <text evidence="3">The sequence shown here is derived from an EMBL/GenBank/DDBJ whole genome shotgun (WGS) entry which is preliminary data.</text>
</comment>
<reference evidence="3 6" key="1">
    <citation type="submission" date="2021-01" db="EMBL/GenBank/DDBJ databases">
        <title>Diatom-associated Roseobacters Show Island Model of Population Structure.</title>
        <authorList>
            <person name="Qu L."/>
            <person name="Feng X."/>
            <person name="Chen Y."/>
            <person name="Li L."/>
            <person name="Wang X."/>
            <person name="Hu Z."/>
            <person name="Wang H."/>
            <person name="Luo H."/>
        </authorList>
    </citation>
    <scope>NUCLEOTIDE SEQUENCE</scope>
    <source>
        <strain evidence="4 6">CC28-63</strain>
        <strain evidence="3">CC28-69</strain>
    </source>
</reference>
<dbReference type="Proteomes" id="UP000809440">
    <property type="component" value="Unassembled WGS sequence"/>
</dbReference>
<evidence type="ECO:0000313" key="6">
    <source>
        <dbReference type="Proteomes" id="UP000809440"/>
    </source>
</evidence>
<dbReference type="RefSeq" id="WP_138487561.1">
    <property type="nucleotide sequence ID" value="NZ_JAFBWU010000017.1"/>
</dbReference>
<dbReference type="Pfam" id="PF07331">
    <property type="entry name" value="TctB"/>
    <property type="match status" value="1"/>
</dbReference>
<dbReference type="Proteomes" id="UP000755667">
    <property type="component" value="Unassembled WGS sequence"/>
</dbReference>
<evidence type="ECO:0000313" key="3">
    <source>
        <dbReference type="EMBL" id="MBM2414629.1"/>
    </source>
</evidence>